<evidence type="ECO:0000256" key="1">
    <source>
        <dbReference type="SAM" id="Phobius"/>
    </source>
</evidence>
<dbReference type="RefSeq" id="WP_078694998.1">
    <property type="nucleotide sequence ID" value="NZ_FUWX01000046.1"/>
</dbReference>
<dbReference type="OrthoDB" id="1452241at2"/>
<keyword evidence="1" id="KW-1133">Transmembrane helix</keyword>
<organism evidence="2 3">
    <name type="scientific">Cetobacterium ceti</name>
    <dbReference type="NCBI Taxonomy" id="180163"/>
    <lineage>
        <taxon>Bacteria</taxon>
        <taxon>Fusobacteriati</taxon>
        <taxon>Fusobacteriota</taxon>
        <taxon>Fusobacteriia</taxon>
        <taxon>Fusobacteriales</taxon>
        <taxon>Fusobacteriaceae</taxon>
        <taxon>Cetobacterium</taxon>
    </lineage>
</organism>
<feature type="transmembrane region" description="Helical" evidence="1">
    <location>
        <begin position="326"/>
        <end position="347"/>
    </location>
</feature>
<reference evidence="2 3" key="1">
    <citation type="submission" date="2017-02" db="EMBL/GenBank/DDBJ databases">
        <authorList>
            <person name="Peterson S.W."/>
        </authorList>
    </citation>
    <scope>NUCLEOTIDE SEQUENCE [LARGE SCALE GENOMIC DNA]</scope>
    <source>
        <strain evidence="2 3">ATCC 700028</strain>
    </source>
</reference>
<gene>
    <name evidence="2" type="ORF">SAMN02745174_02605</name>
</gene>
<evidence type="ECO:0000313" key="3">
    <source>
        <dbReference type="Proteomes" id="UP000191153"/>
    </source>
</evidence>
<dbReference type="AlphaFoldDB" id="A0A1T4R742"/>
<dbReference type="STRING" id="180163.SAMN02745174_02605"/>
<proteinExistence type="predicted"/>
<accession>A0A1T4R742</accession>
<dbReference type="EMBL" id="FUWX01000046">
    <property type="protein sequence ID" value="SKA11854.1"/>
    <property type="molecule type" value="Genomic_DNA"/>
</dbReference>
<protein>
    <submittedName>
        <fullName evidence="2">Uncharacterized protein</fullName>
    </submittedName>
</protein>
<keyword evidence="1" id="KW-0472">Membrane</keyword>
<keyword evidence="3" id="KW-1185">Reference proteome</keyword>
<dbReference type="Proteomes" id="UP000191153">
    <property type="component" value="Unassembled WGS sequence"/>
</dbReference>
<keyword evidence="1" id="KW-0812">Transmembrane</keyword>
<name>A0A1T4R742_9FUSO</name>
<sequence length="349" mass="41450">MGVRSFALWYTDKNKGEKKPVIKKEAEVHINLWNNSLTGKDKISYIDLGIFLKDIKDIEYIKFFIPAKKDQITIEDLIERIKDSKGQLLNAIFNEDYETIYGGQAKKTLVKCSKKGEQIINMKFSPSLEAEMSIFYKKQGKSNDRQDFYLYELSSETQIDKIELDGGTIVRLNLNEINIEDGLTSYYFRIRCKINGKVEFIKDQVKDVSFFNSFFTKIEIIDFRLNDIRSCKKNIKEKYENQRNFNIKKVHYLVLRNAQDEVIYFGDLKSRILEVDLWKDYFKNDFQKQDVIAYHIKQINKKNDENKKSFTNLIRFKYENTNWTRLIFSALIIIFINFISSGIYDFFKK</sequence>
<evidence type="ECO:0000313" key="2">
    <source>
        <dbReference type="EMBL" id="SKA11854.1"/>
    </source>
</evidence>